<dbReference type="PROSITE" id="PS50294">
    <property type="entry name" value="WD_REPEATS_REGION"/>
    <property type="match status" value="3"/>
</dbReference>
<dbReference type="GeneID" id="106473473"/>
<keyword evidence="4" id="KW-0677">Repeat</keyword>
<keyword evidence="9" id="KW-1185">Reference proteome</keyword>
<feature type="repeat" description="WD" evidence="6">
    <location>
        <begin position="390"/>
        <end position="431"/>
    </location>
</feature>
<dbReference type="InterPro" id="IPR015943">
    <property type="entry name" value="WD40/YVTN_repeat-like_dom_sf"/>
</dbReference>
<evidence type="ECO:0000313" key="10">
    <source>
        <dbReference type="RefSeq" id="XP_022257607.1"/>
    </source>
</evidence>
<evidence type="ECO:0000256" key="4">
    <source>
        <dbReference type="ARBA" id="ARBA00022737"/>
    </source>
</evidence>
<dbReference type="PROSITE" id="PS50082">
    <property type="entry name" value="WD_REPEATS_2"/>
    <property type="match status" value="3"/>
</dbReference>
<keyword evidence="5" id="KW-0539">Nucleus</keyword>
<dbReference type="RefSeq" id="XP_022257607.1">
    <property type="nucleotide sequence ID" value="XM_022401899.1"/>
</dbReference>
<dbReference type="InterPro" id="IPR027145">
    <property type="entry name" value="PWP2"/>
</dbReference>
<sequence length="859" mass="96173">MKLSFKFSNLLGTVYRKGNILFSPDGNSVISPVGNRITIFDLKNNKSETLPIESRYNFTSIALAPNGCILIAVNEGTQILAFLYNFVIVTFFAVAKENNVLVYQAPCSHRRVYNPFALEQVFHAAYSETTCIDWTTDSRVLAVGSKDMSTKICALERFSNLSIYTLGSHTDNIVGCFFDENSLDLCTVSRNGQLCVWECSVDIGGLMPPTEQVEQQQKDCDDEDNMTDAKKRKLDEKEEETDDKNSKVFYKRRAKVYLKDSLKAGNSVMLTSAAYHRKSHILVTGFSNGSFLLQEIPDCNLIHSLSISEQDISAVAFNCTGDWIALGSSYMGQLVVWEWQSESFVLKQQGHFNTMSCLAYSPDGQYIVTGGDDGKVKVWNTGTGFCFVTFTEHESGISGVTFTQSGKAILSASLDGTVRAFDLQRYRNFRTFTSPQRTQFSCLAVDPSGEIVCAGSQDTFEIFVWSLQTGRLLEVLSGHEAPVSGISFSPNQAILVSASWDKTVRVWDVFESKGSRETLPVTSDALTVQFRPDGQEFAVATLDGQILFFDINTSVQTGSIEGRNDLGAGRRDTDLVTAKKLQGSQAFTTLCYSTDGESILAGGRSKNVCIYHVGEQLLMKKFEITCNHSLDGVDVSSFVRMNKNINGSNCTNLFTGRAWSTATTEGLLIYSLDHNLLFDPFQLEANITPTEIRKTLREKKHSKALIMALRLNEQPLLMEILEGTPFENVELVCHSLPHVYVEKLLDFLGNKLESSRHIEFYLTWIHQLLLSHGSALKSRSTFILGTLHTLQKNLTRWNEDLGKICNHNKYTSQYLISLWKNQLNKTKRSEEEEDNSDIEDQILISRTEFDMSEESMHSD</sequence>
<dbReference type="InterPro" id="IPR020472">
    <property type="entry name" value="WD40_PAC1"/>
</dbReference>
<dbReference type="InterPro" id="IPR011047">
    <property type="entry name" value="Quinoprotein_ADH-like_sf"/>
</dbReference>
<feature type="repeat" description="WD" evidence="6">
    <location>
        <begin position="476"/>
        <end position="517"/>
    </location>
</feature>
<name>A0ABM1TP01_LIMPO</name>
<accession>A0ABM1TP01</accession>
<feature type="domain" description="Small-subunit processome Utp12" evidence="8">
    <location>
        <begin position="712"/>
        <end position="816"/>
    </location>
</feature>
<dbReference type="InterPro" id="IPR019775">
    <property type="entry name" value="WD40_repeat_CS"/>
</dbReference>
<proteinExistence type="inferred from homology"/>
<evidence type="ECO:0000256" key="5">
    <source>
        <dbReference type="ARBA" id="ARBA00023242"/>
    </source>
</evidence>
<dbReference type="Gene3D" id="2.130.10.10">
    <property type="entry name" value="YVTN repeat-like/Quinoprotein amine dehydrogenase"/>
    <property type="match status" value="3"/>
</dbReference>
<dbReference type="Proteomes" id="UP000694941">
    <property type="component" value="Unplaced"/>
</dbReference>
<comment type="subcellular location">
    <subcellularLocation>
        <location evidence="1">Nucleus</location>
        <location evidence="1">Nucleolus</location>
    </subcellularLocation>
</comment>
<feature type="repeat" description="WD" evidence="6">
    <location>
        <begin position="348"/>
        <end position="389"/>
    </location>
</feature>
<evidence type="ECO:0000256" key="6">
    <source>
        <dbReference type="PROSITE-ProRule" id="PRU00221"/>
    </source>
</evidence>
<evidence type="ECO:0000256" key="1">
    <source>
        <dbReference type="ARBA" id="ARBA00004604"/>
    </source>
</evidence>
<reference evidence="10" key="1">
    <citation type="submission" date="2025-08" db="UniProtKB">
        <authorList>
            <consortium name="RefSeq"/>
        </authorList>
    </citation>
    <scope>IDENTIFICATION</scope>
    <source>
        <tissue evidence="10">Muscle</tissue>
    </source>
</reference>
<evidence type="ECO:0000313" key="9">
    <source>
        <dbReference type="Proteomes" id="UP000694941"/>
    </source>
</evidence>
<feature type="region of interest" description="Disordered" evidence="7">
    <location>
        <begin position="211"/>
        <end position="238"/>
    </location>
</feature>
<gene>
    <name evidence="10" type="primary">LOC106473473</name>
</gene>
<feature type="compositionally biased region" description="Basic and acidic residues" evidence="7">
    <location>
        <begin position="227"/>
        <end position="236"/>
    </location>
</feature>
<dbReference type="CDD" id="cd00200">
    <property type="entry name" value="WD40"/>
    <property type="match status" value="1"/>
</dbReference>
<dbReference type="Pfam" id="PF00400">
    <property type="entry name" value="WD40"/>
    <property type="match status" value="3"/>
</dbReference>
<dbReference type="InterPro" id="IPR001680">
    <property type="entry name" value="WD40_rpt"/>
</dbReference>
<dbReference type="SUPFAM" id="SSF50998">
    <property type="entry name" value="Quinoprotein alcohol dehydrogenase-like"/>
    <property type="match status" value="2"/>
</dbReference>
<dbReference type="PANTHER" id="PTHR19858">
    <property type="entry name" value="WD40 REPEAT PROTEIN"/>
    <property type="match status" value="1"/>
</dbReference>
<evidence type="ECO:0000256" key="7">
    <source>
        <dbReference type="SAM" id="MobiDB-lite"/>
    </source>
</evidence>
<keyword evidence="3 6" id="KW-0853">WD repeat</keyword>
<dbReference type="PROSITE" id="PS00678">
    <property type="entry name" value="WD_REPEATS_1"/>
    <property type="match status" value="1"/>
</dbReference>
<evidence type="ECO:0000259" key="8">
    <source>
        <dbReference type="Pfam" id="PF04003"/>
    </source>
</evidence>
<dbReference type="PRINTS" id="PR00320">
    <property type="entry name" value="GPROTEINBRPT"/>
</dbReference>
<dbReference type="Pfam" id="PF04003">
    <property type="entry name" value="Utp12"/>
    <property type="match status" value="1"/>
</dbReference>
<evidence type="ECO:0000256" key="3">
    <source>
        <dbReference type="ARBA" id="ARBA00022574"/>
    </source>
</evidence>
<comment type="similarity">
    <text evidence="2">Belongs to the WD repeat PWP2 family.</text>
</comment>
<protein>
    <submittedName>
        <fullName evidence="10">Periodic tryptophan protein 2 homolog</fullName>
    </submittedName>
</protein>
<dbReference type="InterPro" id="IPR007148">
    <property type="entry name" value="SSU_processome_Utp12"/>
</dbReference>
<evidence type="ECO:0000256" key="2">
    <source>
        <dbReference type="ARBA" id="ARBA00010226"/>
    </source>
</evidence>
<dbReference type="PANTHER" id="PTHR19858:SF0">
    <property type="entry name" value="PERIODIC TRYPTOPHAN PROTEIN 2 HOMOLOG"/>
    <property type="match status" value="1"/>
</dbReference>
<dbReference type="SMART" id="SM00320">
    <property type="entry name" value="WD40"/>
    <property type="match status" value="9"/>
</dbReference>
<organism evidence="9 10">
    <name type="scientific">Limulus polyphemus</name>
    <name type="common">Atlantic horseshoe crab</name>
    <dbReference type="NCBI Taxonomy" id="6850"/>
    <lineage>
        <taxon>Eukaryota</taxon>
        <taxon>Metazoa</taxon>
        <taxon>Ecdysozoa</taxon>
        <taxon>Arthropoda</taxon>
        <taxon>Chelicerata</taxon>
        <taxon>Merostomata</taxon>
        <taxon>Xiphosura</taxon>
        <taxon>Limulidae</taxon>
        <taxon>Limulus</taxon>
    </lineage>
</organism>